<dbReference type="GO" id="GO:0003924">
    <property type="term" value="F:GTPase activity"/>
    <property type="evidence" value="ECO:0007669"/>
    <property type="project" value="InterPro"/>
</dbReference>
<dbReference type="OrthoDB" id="243313at2759"/>
<reference evidence="9 10" key="1">
    <citation type="submission" date="2017-12" db="EMBL/GenBank/DDBJ databases">
        <title>Sequencing, de novo assembly and annotation of complete genome of a new Thraustochytrid species, strain FCC1311.</title>
        <authorList>
            <person name="Sedici K."/>
            <person name="Godart F."/>
            <person name="Aiese Cigliano R."/>
            <person name="Sanseverino W."/>
            <person name="Barakat M."/>
            <person name="Ortet P."/>
            <person name="Marechal E."/>
            <person name="Cagnac O."/>
            <person name="Amato A."/>
        </authorList>
    </citation>
    <scope>NUCLEOTIDE SEQUENCE [LARGE SCALE GENOMIC DNA]</scope>
</reference>
<dbReference type="Gene3D" id="3.40.50.300">
    <property type="entry name" value="P-loop containing nucleotide triphosphate hydrolases"/>
    <property type="match status" value="1"/>
</dbReference>
<accession>A0A2R5GGF6</accession>
<dbReference type="EC" id="3.6.5.-" evidence="7"/>
<dbReference type="Pfam" id="PF03029">
    <property type="entry name" value="ATP_bind_1"/>
    <property type="match status" value="1"/>
</dbReference>
<comment type="subcellular location">
    <subcellularLocation>
        <location evidence="7">Cytoplasm</location>
    </subcellularLocation>
    <subcellularLocation>
        <location evidence="7">Nucleus</location>
    </subcellularLocation>
</comment>
<comment type="caution">
    <text evidence="9">The sequence shown here is derived from an EMBL/GenBank/DDBJ whole genome shotgun (WGS) entry which is preliminary data.</text>
</comment>
<dbReference type="AlphaFoldDB" id="A0A2R5GGF6"/>
<evidence type="ECO:0000256" key="8">
    <source>
        <dbReference type="SAM" id="MobiDB-lite"/>
    </source>
</evidence>
<keyword evidence="5 7" id="KW-0378">Hydrolase</keyword>
<dbReference type="GO" id="GO:0005525">
    <property type="term" value="F:GTP binding"/>
    <property type="evidence" value="ECO:0007669"/>
    <property type="project" value="UniProtKB-KW"/>
</dbReference>
<dbReference type="InParanoid" id="A0A2R5GGF6"/>
<dbReference type="CDD" id="cd17870">
    <property type="entry name" value="GPN1"/>
    <property type="match status" value="1"/>
</dbReference>
<dbReference type="InterPro" id="IPR004130">
    <property type="entry name" value="Gpn"/>
</dbReference>
<comment type="similarity">
    <text evidence="1 7">Belongs to the GPN-loop GTPase family.</text>
</comment>
<feature type="compositionally biased region" description="Low complexity" evidence="8">
    <location>
        <begin position="40"/>
        <end position="50"/>
    </location>
</feature>
<keyword evidence="3" id="KW-0597">Phosphoprotein</keyword>
<gene>
    <name evidence="9" type="ORF">FCC1311_035632</name>
</gene>
<dbReference type="FunFam" id="3.40.50.300:FF:000579">
    <property type="entry name" value="GPN-loop GTPase"/>
    <property type="match status" value="1"/>
</dbReference>
<feature type="compositionally biased region" description="Pro residues" evidence="8">
    <location>
        <begin position="10"/>
        <end position="20"/>
    </location>
</feature>
<feature type="region of interest" description="Disordered" evidence="8">
    <location>
        <begin position="1"/>
        <end position="50"/>
    </location>
</feature>
<sequence>MGDEQQTPASPAPAPAPAPAPVAATSLGQGDEDHQAESDGAGATTTTAAGAGASTAAGASGEATKAGASKKQPVAIVFVGMAGSGKTTVAQRVSADLHQSNTPVYAMNLDPAVAKVPFGCNIDIRDTVNYKGVMKQYGLGPNGGIMTCLNLFATKFDQVMSLVEKRTDEIDYVLMDTPGQIEVFTWSASGAIITESLAATVPTVLAYVVDTPRTTNPVTFMSNMLYACSIMFKTKLPIVIVFNKTDVVSHEFAQEWMTDFEAFRDALEQHSEAHGEAYIEDLTRSMSLVLDKFYAGIRSCGVSAATGAGIESFYAAVEEARSEYDEFYRPEMERRRDEAKRLEEQHRQAAVARMRKNMKMDENIKTDVGSDAAA</sequence>
<evidence type="ECO:0000256" key="3">
    <source>
        <dbReference type="ARBA" id="ARBA00022553"/>
    </source>
</evidence>
<dbReference type="FunCoup" id="A0A2R5GGF6">
    <property type="interactions" value="356"/>
</dbReference>
<proteinExistence type="inferred from homology"/>
<keyword evidence="4 7" id="KW-0547">Nucleotide-binding</keyword>
<feature type="region of interest" description="Disordered" evidence="8">
    <location>
        <begin position="353"/>
        <end position="374"/>
    </location>
</feature>
<evidence type="ECO:0000256" key="6">
    <source>
        <dbReference type="ARBA" id="ARBA00023134"/>
    </source>
</evidence>
<evidence type="ECO:0000256" key="1">
    <source>
        <dbReference type="ARBA" id="ARBA00005290"/>
    </source>
</evidence>
<comment type="function">
    <text evidence="7">Small GTPase required for proper nuclear import of RNA polymerase II (RNAPII). May act at an RNAP assembly step prior to nuclear import.</text>
</comment>
<keyword evidence="2 7" id="KW-0963">Cytoplasm</keyword>
<dbReference type="InterPro" id="IPR027417">
    <property type="entry name" value="P-loop_NTPase"/>
</dbReference>
<name>A0A2R5GGF6_9STRA</name>
<protein>
    <recommendedName>
        <fullName evidence="7">GPN-loop GTPase</fullName>
        <ecNumber evidence="7">3.6.5.-</ecNumber>
    </recommendedName>
</protein>
<evidence type="ECO:0000313" key="10">
    <source>
        <dbReference type="Proteomes" id="UP000241890"/>
    </source>
</evidence>
<evidence type="ECO:0000256" key="2">
    <source>
        <dbReference type="ARBA" id="ARBA00022490"/>
    </source>
</evidence>
<evidence type="ECO:0000256" key="5">
    <source>
        <dbReference type="ARBA" id="ARBA00022801"/>
    </source>
</evidence>
<dbReference type="InterPro" id="IPR030230">
    <property type="entry name" value="Gpn1/Npa3/XAB1"/>
</dbReference>
<dbReference type="SUPFAM" id="SSF52540">
    <property type="entry name" value="P-loop containing nucleoside triphosphate hydrolases"/>
    <property type="match status" value="1"/>
</dbReference>
<dbReference type="GO" id="GO:0005737">
    <property type="term" value="C:cytoplasm"/>
    <property type="evidence" value="ECO:0007669"/>
    <property type="project" value="UniProtKB-SubCell"/>
</dbReference>
<dbReference type="Proteomes" id="UP000241890">
    <property type="component" value="Unassembled WGS sequence"/>
</dbReference>
<keyword evidence="10" id="KW-1185">Reference proteome</keyword>
<comment type="subunit">
    <text evidence="7">Binds to RNA polymerase II.</text>
</comment>
<keyword evidence="6 7" id="KW-0342">GTP-binding</keyword>
<organism evidence="9 10">
    <name type="scientific">Hondaea fermentalgiana</name>
    <dbReference type="NCBI Taxonomy" id="2315210"/>
    <lineage>
        <taxon>Eukaryota</taxon>
        <taxon>Sar</taxon>
        <taxon>Stramenopiles</taxon>
        <taxon>Bigyra</taxon>
        <taxon>Labyrinthulomycetes</taxon>
        <taxon>Thraustochytrida</taxon>
        <taxon>Thraustochytriidae</taxon>
        <taxon>Hondaea</taxon>
    </lineage>
</organism>
<dbReference type="PANTHER" id="PTHR21231">
    <property type="entry name" value="XPA-BINDING PROTEIN 1-RELATED"/>
    <property type="match status" value="1"/>
</dbReference>
<dbReference type="GO" id="GO:0005634">
    <property type="term" value="C:nucleus"/>
    <property type="evidence" value="ECO:0007669"/>
    <property type="project" value="UniProtKB-SubCell"/>
</dbReference>
<dbReference type="EMBL" id="BEYU01000029">
    <property type="protein sequence ID" value="GBG27341.1"/>
    <property type="molecule type" value="Genomic_DNA"/>
</dbReference>
<dbReference type="PANTHER" id="PTHR21231:SF8">
    <property type="entry name" value="GPN-LOOP GTPASE 1"/>
    <property type="match status" value="1"/>
</dbReference>
<evidence type="ECO:0000256" key="7">
    <source>
        <dbReference type="RuleBase" id="RU365059"/>
    </source>
</evidence>
<evidence type="ECO:0000256" key="4">
    <source>
        <dbReference type="ARBA" id="ARBA00022741"/>
    </source>
</evidence>
<evidence type="ECO:0000313" key="9">
    <source>
        <dbReference type="EMBL" id="GBG27341.1"/>
    </source>
</evidence>